<reference evidence="1 2" key="1">
    <citation type="journal article" date="2008" name="J. Bacteriol.">
        <title>The genome of Heliobacterium modesticaldum, a phototrophic representative of the Firmicutes containing the simplest photosynthetic apparatus.</title>
        <authorList>
            <person name="Sattley W.M."/>
            <person name="Madigan M.T."/>
            <person name="Swingley W.D."/>
            <person name="Cheung P.C."/>
            <person name="Clocksin K.M."/>
            <person name="Conrad A.L."/>
            <person name="Dejesa L.C."/>
            <person name="Honchak B.M."/>
            <person name="Jung D.O."/>
            <person name="Karbach L.E."/>
            <person name="Kurdoglu A."/>
            <person name="Lahiri S."/>
            <person name="Mastrian S.D."/>
            <person name="Page L.E."/>
            <person name="Taylor H.L."/>
            <person name="Wang Z.T."/>
            <person name="Raymond J."/>
            <person name="Chen M."/>
            <person name="Blankenship R.E."/>
            <person name="Touchman J.W."/>
        </authorList>
    </citation>
    <scope>NUCLEOTIDE SEQUENCE [LARGE SCALE GENOMIC DNA]</scope>
    <source>
        <strain evidence="2">ATCC 51547 / Ice1</strain>
    </source>
</reference>
<dbReference type="EMBL" id="CP000930">
    <property type="protein sequence ID" value="ABZ84637.1"/>
    <property type="molecule type" value="Genomic_DNA"/>
</dbReference>
<gene>
    <name evidence="1" type="ORF">HM1_2080</name>
</gene>
<name>B0TGE1_HELMI</name>
<dbReference type="Proteomes" id="UP000008550">
    <property type="component" value="Chromosome"/>
</dbReference>
<evidence type="ECO:0000313" key="1">
    <source>
        <dbReference type="EMBL" id="ABZ84637.1"/>
    </source>
</evidence>
<sequence>MERMGVEKALSVTRSIAALPIGRFAEPVQMMEAIDSTGEHAESFYDLSGEISASSAHLLIVIQFFAQEAKATAGLEAGADDSALVLRHESSRRQTGWDRSIC</sequence>
<keyword evidence="2" id="KW-1185">Reference proteome</keyword>
<accession>B0TGE1</accession>
<organism evidence="1 2">
    <name type="scientific">Heliobacterium modesticaldum (strain ATCC 51547 / Ice1)</name>
    <dbReference type="NCBI Taxonomy" id="498761"/>
    <lineage>
        <taxon>Bacteria</taxon>
        <taxon>Bacillati</taxon>
        <taxon>Bacillota</taxon>
        <taxon>Clostridia</taxon>
        <taxon>Eubacteriales</taxon>
        <taxon>Heliobacteriaceae</taxon>
        <taxon>Heliomicrobium</taxon>
    </lineage>
</organism>
<dbReference type="HOGENOM" id="CLU_2273476_0_0_9"/>
<dbReference type="AlphaFoldDB" id="B0TGE1"/>
<evidence type="ECO:0000313" key="2">
    <source>
        <dbReference type="Proteomes" id="UP000008550"/>
    </source>
</evidence>
<dbReference type="STRING" id="498761.HM1_2080"/>
<proteinExistence type="predicted"/>
<dbReference type="KEGG" id="hmo:HM1_2080"/>
<protein>
    <submittedName>
        <fullName evidence="1">Uncharacterized protein</fullName>
    </submittedName>
</protein>